<keyword evidence="5 6" id="KW-0472">Membrane</keyword>
<accession>A0ABV5A905</accession>
<evidence type="ECO:0000259" key="7">
    <source>
        <dbReference type="PROSITE" id="PS50850"/>
    </source>
</evidence>
<keyword evidence="4 6" id="KW-1133">Transmembrane helix</keyword>
<dbReference type="InterPro" id="IPR011701">
    <property type="entry name" value="MFS"/>
</dbReference>
<comment type="caution">
    <text evidence="8">The sequence shown here is derived from an EMBL/GenBank/DDBJ whole genome shotgun (WGS) entry which is preliminary data.</text>
</comment>
<evidence type="ECO:0000256" key="3">
    <source>
        <dbReference type="ARBA" id="ARBA00022692"/>
    </source>
</evidence>
<comment type="subcellular location">
    <subcellularLocation>
        <location evidence="1">Cell membrane</location>
        <topology evidence="1">Multi-pass membrane protein</topology>
    </subcellularLocation>
</comment>
<dbReference type="SUPFAM" id="SSF103473">
    <property type="entry name" value="MFS general substrate transporter"/>
    <property type="match status" value="1"/>
</dbReference>
<feature type="transmembrane region" description="Helical" evidence="6">
    <location>
        <begin position="52"/>
        <end position="70"/>
    </location>
</feature>
<feature type="transmembrane region" description="Helical" evidence="6">
    <location>
        <begin position="251"/>
        <end position="269"/>
    </location>
</feature>
<name>A0ABV5A905_9BACL</name>
<feature type="transmembrane region" description="Helical" evidence="6">
    <location>
        <begin position="281"/>
        <end position="299"/>
    </location>
</feature>
<evidence type="ECO:0000256" key="4">
    <source>
        <dbReference type="ARBA" id="ARBA00022989"/>
    </source>
</evidence>
<feature type="transmembrane region" description="Helical" evidence="6">
    <location>
        <begin position="169"/>
        <end position="189"/>
    </location>
</feature>
<dbReference type="Proteomes" id="UP001579974">
    <property type="component" value="Unassembled WGS sequence"/>
</dbReference>
<feature type="transmembrane region" description="Helical" evidence="6">
    <location>
        <begin position="336"/>
        <end position="359"/>
    </location>
</feature>
<protein>
    <submittedName>
        <fullName evidence="8">MFS transporter</fullName>
    </submittedName>
</protein>
<evidence type="ECO:0000256" key="1">
    <source>
        <dbReference type="ARBA" id="ARBA00004651"/>
    </source>
</evidence>
<sequence length="413" mass="45420">MSEVVPNRYQNALMWMVFLMLGFVFFDRLTITYLMPMIAPKLHVDNAEVGQISMWMTLAWDASALIFGMLSDKSGLRKRWLIPFIVCTSVFSGFSAVAVSFSSLLLIRIFNGLGEGPTFPLSMSMLAAASDERRLGRNIGFAQSGTGLIGMALAPLVVTQVAVHFNWHVAFVVSGVPTLLMACIMWKWAKEVRFTSPTQKMNVGRYVEALKYRNVSVSVLVSICLMIALWVMNIFAPLFLTNVDHLTESQMGYVMAIMGLGAFFWGFVVPFISDIWGRKPTVIVFSFLSIFPPLVMHFYHGNWVILAVVSFFLNVVQGVFPLMMNIIPMETVPRELAATAGALSMSIGEIIGAALTPAIAGALADHYGLPIVMYIAAAGPLVATFVGFAFKESRVRTSRGANLEAEASEAEYV</sequence>
<keyword evidence="3 6" id="KW-0812">Transmembrane</keyword>
<dbReference type="PROSITE" id="PS50850">
    <property type="entry name" value="MFS"/>
    <property type="match status" value="1"/>
</dbReference>
<dbReference type="PANTHER" id="PTHR23508">
    <property type="entry name" value="CARBOXYLIC ACID TRANSPORTER PROTEIN HOMOLOG"/>
    <property type="match status" value="1"/>
</dbReference>
<feature type="domain" description="Major facilitator superfamily (MFS) profile" evidence="7">
    <location>
        <begin position="13"/>
        <end position="395"/>
    </location>
</feature>
<feature type="transmembrane region" description="Helical" evidence="6">
    <location>
        <begin position="371"/>
        <end position="390"/>
    </location>
</feature>
<evidence type="ECO:0000313" key="9">
    <source>
        <dbReference type="Proteomes" id="UP001579974"/>
    </source>
</evidence>
<evidence type="ECO:0000256" key="5">
    <source>
        <dbReference type="ARBA" id="ARBA00023136"/>
    </source>
</evidence>
<reference evidence="8 9" key="1">
    <citation type="journal article" date="2024" name="Int. J. Mol. Sci.">
        <title>Exploration of Alicyclobacillus spp. Genome in Search of Antibiotic Resistance.</title>
        <authorList>
            <person name="Bucka-Kolendo J."/>
            <person name="Kiousi D.E."/>
            <person name="Dekowska A."/>
            <person name="Mikolajczuk-Szczyrba A."/>
            <person name="Karadedos D.M."/>
            <person name="Michael P."/>
            <person name="Galanis A."/>
            <person name="Sokolowska B."/>
        </authorList>
    </citation>
    <scope>NUCLEOTIDE SEQUENCE [LARGE SCALE GENOMIC DNA]</scope>
    <source>
        <strain evidence="8 9">KKP 3000</strain>
    </source>
</reference>
<dbReference type="PANTHER" id="PTHR23508:SF10">
    <property type="entry name" value="CARBOXYLIC ACID TRANSPORTER PROTEIN HOMOLOG"/>
    <property type="match status" value="1"/>
</dbReference>
<feature type="transmembrane region" description="Helical" evidence="6">
    <location>
        <begin position="12"/>
        <end position="31"/>
    </location>
</feature>
<evidence type="ECO:0000256" key="2">
    <source>
        <dbReference type="ARBA" id="ARBA00022448"/>
    </source>
</evidence>
<keyword evidence="9" id="KW-1185">Reference proteome</keyword>
<evidence type="ECO:0000256" key="6">
    <source>
        <dbReference type="SAM" id="Phobius"/>
    </source>
</evidence>
<feature type="transmembrane region" description="Helical" evidence="6">
    <location>
        <begin position="305"/>
        <end position="324"/>
    </location>
</feature>
<gene>
    <name evidence="8" type="ORF">KKP3000_001217</name>
</gene>
<dbReference type="Gene3D" id="1.20.1250.20">
    <property type="entry name" value="MFS general substrate transporter like domains"/>
    <property type="match status" value="2"/>
</dbReference>
<proteinExistence type="predicted"/>
<feature type="transmembrane region" description="Helical" evidence="6">
    <location>
        <begin position="141"/>
        <end position="163"/>
    </location>
</feature>
<evidence type="ECO:0000313" key="8">
    <source>
        <dbReference type="EMBL" id="MFB5188784.1"/>
    </source>
</evidence>
<dbReference type="EMBL" id="JBDXSU010000001">
    <property type="protein sequence ID" value="MFB5188784.1"/>
    <property type="molecule type" value="Genomic_DNA"/>
</dbReference>
<dbReference type="Pfam" id="PF07690">
    <property type="entry name" value="MFS_1"/>
    <property type="match status" value="1"/>
</dbReference>
<organism evidence="8 9">
    <name type="scientific">Alicyclobacillus fastidiosus</name>
    <dbReference type="NCBI Taxonomy" id="392011"/>
    <lineage>
        <taxon>Bacteria</taxon>
        <taxon>Bacillati</taxon>
        <taxon>Bacillota</taxon>
        <taxon>Bacilli</taxon>
        <taxon>Bacillales</taxon>
        <taxon>Alicyclobacillaceae</taxon>
        <taxon>Alicyclobacillus</taxon>
    </lineage>
</organism>
<feature type="transmembrane region" description="Helical" evidence="6">
    <location>
        <begin position="82"/>
        <end position="107"/>
    </location>
</feature>
<keyword evidence="2" id="KW-0813">Transport</keyword>
<feature type="transmembrane region" description="Helical" evidence="6">
    <location>
        <begin position="210"/>
        <end position="231"/>
    </location>
</feature>
<dbReference type="InterPro" id="IPR036259">
    <property type="entry name" value="MFS_trans_sf"/>
</dbReference>
<dbReference type="InterPro" id="IPR020846">
    <property type="entry name" value="MFS_dom"/>
</dbReference>
<dbReference type="RefSeq" id="WP_275475621.1">
    <property type="nucleotide sequence ID" value="NZ_CP162940.1"/>
</dbReference>